<dbReference type="EMBL" id="JAFBFC010000004">
    <property type="protein sequence ID" value="MBM7703838.1"/>
    <property type="molecule type" value="Genomic_DNA"/>
</dbReference>
<keyword evidence="2" id="KW-1185">Reference proteome</keyword>
<protein>
    <recommendedName>
        <fullName evidence="3">Spore germination protein</fullName>
    </recommendedName>
</protein>
<evidence type="ECO:0008006" key="3">
    <source>
        <dbReference type="Google" id="ProtNLM"/>
    </source>
</evidence>
<sequence>MPVFIKSVCIKNVTGGIVNFGDIFCICPKTTEKTITGSGSSNSTPIDALSASIEAMNSEE</sequence>
<dbReference type="InterPro" id="IPR019618">
    <property type="entry name" value="Spore_germination_GerPA"/>
</dbReference>
<name>A0ABS2QX48_9BACI</name>
<evidence type="ECO:0000313" key="2">
    <source>
        <dbReference type="Proteomes" id="UP000809829"/>
    </source>
</evidence>
<dbReference type="Pfam" id="PF10676">
    <property type="entry name" value="gerPA"/>
    <property type="match status" value="1"/>
</dbReference>
<organism evidence="1 2">
    <name type="scientific">Priestia iocasae</name>
    <dbReference type="NCBI Taxonomy" id="2291674"/>
    <lineage>
        <taxon>Bacteria</taxon>
        <taxon>Bacillati</taxon>
        <taxon>Bacillota</taxon>
        <taxon>Bacilli</taxon>
        <taxon>Bacillales</taxon>
        <taxon>Bacillaceae</taxon>
        <taxon>Priestia</taxon>
    </lineage>
</organism>
<gene>
    <name evidence="1" type="ORF">JOC83_002687</name>
</gene>
<evidence type="ECO:0000313" key="1">
    <source>
        <dbReference type="EMBL" id="MBM7703838.1"/>
    </source>
</evidence>
<reference evidence="1 2" key="1">
    <citation type="submission" date="2021-01" db="EMBL/GenBank/DDBJ databases">
        <title>Genomic Encyclopedia of Type Strains, Phase IV (KMG-IV): sequencing the most valuable type-strain genomes for metagenomic binning, comparative biology and taxonomic classification.</title>
        <authorList>
            <person name="Goeker M."/>
        </authorList>
    </citation>
    <scope>NUCLEOTIDE SEQUENCE [LARGE SCALE GENOMIC DNA]</scope>
    <source>
        <strain evidence="1 2">DSM 104297</strain>
    </source>
</reference>
<comment type="caution">
    <text evidence="1">The sequence shown here is derived from an EMBL/GenBank/DDBJ whole genome shotgun (WGS) entry which is preliminary data.</text>
</comment>
<dbReference type="RefSeq" id="WP_205187807.1">
    <property type="nucleotide sequence ID" value="NZ_JAFBFC010000004.1"/>
</dbReference>
<accession>A0ABS2QX48</accession>
<proteinExistence type="predicted"/>
<dbReference type="Proteomes" id="UP000809829">
    <property type="component" value="Unassembled WGS sequence"/>
</dbReference>